<dbReference type="InterPro" id="IPR020616">
    <property type="entry name" value="Thiolase_N"/>
</dbReference>
<dbReference type="SUPFAM" id="SSF53901">
    <property type="entry name" value="Thiolase-like"/>
    <property type="match status" value="2"/>
</dbReference>
<dbReference type="AlphaFoldDB" id="A0A2P6VH65"/>
<organism evidence="13 14">
    <name type="scientific">Micractinium conductrix</name>
    <dbReference type="NCBI Taxonomy" id="554055"/>
    <lineage>
        <taxon>Eukaryota</taxon>
        <taxon>Viridiplantae</taxon>
        <taxon>Chlorophyta</taxon>
        <taxon>core chlorophytes</taxon>
        <taxon>Trebouxiophyceae</taxon>
        <taxon>Chlorellales</taxon>
        <taxon>Chlorellaceae</taxon>
        <taxon>Chlorella clade</taxon>
        <taxon>Micractinium</taxon>
    </lineage>
</organism>
<keyword evidence="5" id="KW-0809">Transit peptide</keyword>
<comment type="subcellular location">
    <subcellularLocation>
        <location evidence="1">Peroxisome</location>
    </subcellularLocation>
</comment>
<evidence type="ECO:0000256" key="8">
    <source>
        <dbReference type="ARBA" id="ARBA00023315"/>
    </source>
</evidence>
<dbReference type="InterPro" id="IPR020613">
    <property type="entry name" value="Thiolase_CS"/>
</dbReference>
<dbReference type="Gene3D" id="3.40.47.10">
    <property type="match status" value="1"/>
</dbReference>
<keyword evidence="6" id="KW-0443">Lipid metabolism</keyword>
<evidence type="ECO:0000256" key="5">
    <source>
        <dbReference type="ARBA" id="ARBA00022946"/>
    </source>
</evidence>
<dbReference type="InterPro" id="IPR050215">
    <property type="entry name" value="Thiolase-like_sf_Thiolase"/>
</dbReference>
<dbReference type="NCBIfam" id="TIGR01930">
    <property type="entry name" value="AcCoA-C-Actrans"/>
    <property type="match status" value="1"/>
</dbReference>
<dbReference type="EC" id="2.3.1.16" evidence="9"/>
<gene>
    <name evidence="13" type="ORF">C2E20_3522</name>
</gene>
<dbReference type="EMBL" id="LHPF02000007">
    <property type="protein sequence ID" value="PSC73425.1"/>
    <property type="molecule type" value="Genomic_DNA"/>
</dbReference>
<evidence type="ECO:0000256" key="2">
    <source>
        <dbReference type="ARBA" id="ARBA00010982"/>
    </source>
</evidence>
<dbReference type="CDD" id="cd00751">
    <property type="entry name" value="thiolase"/>
    <property type="match status" value="1"/>
</dbReference>
<dbReference type="OrthoDB" id="5404651at2759"/>
<dbReference type="GO" id="GO:0005777">
    <property type="term" value="C:peroxisome"/>
    <property type="evidence" value="ECO:0007669"/>
    <property type="project" value="UniProtKB-SubCell"/>
</dbReference>
<evidence type="ECO:0000256" key="7">
    <source>
        <dbReference type="ARBA" id="ARBA00023140"/>
    </source>
</evidence>
<evidence type="ECO:0000256" key="1">
    <source>
        <dbReference type="ARBA" id="ARBA00004275"/>
    </source>
</evidence>
<protein>
    <recommendedName>
        <fullName evidence="9">acetyl-CoA C-acyltransferase</fullName>
        <ecNumber evidence="9">2.3.1.16</ecNumber>
    </recommendedName>
</protein>
<dbReference type="STRING" id="554055.A0A2P6VH65"/>
<dbReference type="PROSITE" id="PS00099">
    <property type="entry name" value="THIOLASE_3"/>
    <property type="match status" value="1"/>
</dbReference>
<keyword evidence="7" id="KW-0576">Peroxisome</keyword>
<dbReference type="InterPro" id="IPR002155">
    <property type="entry name" value="Thiolase"/>
</dbReference>
<dbReference type="PROSITE" id="PS00737">
    <property type="entry name" value="THIOLASE_2"/>
    <property type="match status" value="1"/>
</dbReference>
<proteinExistence type="inferred from homology"/>
<evidence type="ECO:0000256" key="4">
    <source>
        <dbReference type="ARBA" id="ARBA00022832"/>
    </source>
</evidence>
<feature type="domain" description="Thiolase N-terminal" evidence="11">
    <location>
        <begin position="79"/>
        <end position="332"/>
    </location>
</feature>
<dbReference type="Proteomes" id="UP000239649">
    <property type="component" value="Unassembled WGS sequence"/>
</dbReference>
<evidence type="ECO:0000313" key="14">
    <source>
        <dbReference type="Proteomes" id="UP000239649"/>
    </source>
</evidence>
<comment type="caution">
    <text evidence="13">The sequence shown here is derived from an EMBL/GenBank/DDBJ whole genome shotgun (WGS) entry which is preliminary data.</text>
</comment>
<dbReference type="GO" id="GO:0003988">
    <property type="term" value="F:acetyl-CoA C-acyltransferase activity"/>
    <property type="evidence" value="ECO:0007669"/>
    <property type="project" value="UniProtKB-EC"/>
</dbReference>
<evidence type="ECO:0000259" key="11">
    <source>
        <dbReference type="Pfam" id="PF00108"/>
    </source>
</evidence>
<evidence type="ECO:0000259" key="12">
    <source>
        <dbReference type="Pfam" id="PF02803"/>
    </source>
</evidence>
<evidence type="ECO:0000256" key="6">
    <source>
        <dbReference type="ARBA" id="ARBA00023098"/>
    </source>
</evidence>
<keyword evidence="8 10" id="KW-0012">Acyltransferase</keyword>
<dbReference type="Pfam" id="PF00108">
    <property type="entry name" value="Thiolase_N"/>
    <property type="match status" value="1"/>
</dbReference>
<dbReference type="InterPro" id="IPR020617">
    <property type="entry name" value="Thiolase_C"/>
</dbReference>
<dbReference type="InterPro" id="IPR016039">
    <property type="entry name" value="Thiolase-like"/>
</dbReference>
<evidence type="ECO:0000256" key="10">
    <source>
        <dbReference type="RuleBase" id="RU003557"/>
    </source>
</evidence>
<dbReference type="FunFam" id="3.40.47.10:FF:000010">
    <property type="entry name" value="Acetyl-CoA acetyltransferase (Thiolase)"/>
    <property type="match status" value="1"/>
</dbReference>
<dbReference type="Pfam" id="PF02803">
    <property type="entry name" value="Thiolase_C"/>
    <property type="match status" value="1"/>
</dbReference>
<reference evidence="13 14" key="1">
    <citation type="journal article" date="2018" name="Plant J.">
        <title>Genome sequences of Chlorella sorokiniana UTEX 1602 and Micractinium conductrix SAG 241.80: implications to maltose excretion by a green alga.</title>
        <authorList>
            <person name="Arriola M.B."/>
            <person name="Velmurugan N."/>
            <person name="Zhang Y."/>
            <person name="Plunkett M.H."/>
            <person name="Hondzo H."/>
            <person name="Barney B.M."/>
        </authorList>
    </citation>
    <scope>NUCLEOTIDE SEQUENCE [LARGE SCALE GENOMIC DNA]</scope>
    <source>
        <strain evidence="13 14">SAG 241.80</strain>
    </source>
</reference>
<keyword evidence="4" id="KW-0276">Fatty acid metabolism</keyword>
<dbReference type="PANTHER" id="PTHR43853:SF8">
    <property type="entry name" value="3-KETOACYL-COA THIOLASE, PEROXISOMAL"/>
    <property type="match status" value="1"/>
</dbReference>
<comment type="similarity">
    <text evidence="2 10">Belongs to the thiolase-like superfamily. Thiolase family.</text>
</comment>
<keyword evidence="14" id="KW-1185">Reference proteome</keyword>
<name>A0A2P6VH65_9CHLO</name>
<evidence type="ECO:0000256" key="9">
    <source>
        <dbReference type="ARBA" id="ARBA00024073"/>
    </source>
</evidence>
<evidence type="ECO:0000313" key="13">
    <source>
        <dbReference type="EMBL" id="PSC73425.1"/>
    </source>
</evidence>
<feature type="domain" description="Thiolase C-terminal" evidence="12">
    <location>
        <begin position="340"/>
        <end position="467"/>
    </location>
</feature>
<keyword evidence="3 10" id="KW-0808">Transferase</keyword>
<dbReference type="GO" id="GO:0010124">
    <property type="term" value="P:phenylacetate catabolic process"/>
    <property type="evidence" value="ECO:0007669"/>
    <property type="project" value="TreeGrafter"/>
</dbReference>
<accession>A0A2P6VH65</accession>
<dbReference type="InterPro" id="IPR020610">
    <property type="entry name" value="Thiolase_AS"/>
</dbReference>
<dbReference type="GO" id="GO:0006635">
    <property type="term" value="P:fatty acid beta-oxidation"/>
    <property type="evidence" value="ECO:0007669"/>
    <property type="project" value="TreeGrafter"/>
</dbReference>
<evidence type="ECO:0000256" key="3">
    <source>
        <dbReference type="ARBA" id="ARBA00022679"/>
    </source>
</evidence>
<sequence>MTTCLRCTPATATARQPAVLAQPHQVGARPALAACRQAAKDTRPSAAPRLPRRCFVIKATAAPEAPSSTPKTSSGLHDVVIVGAVRTPMCKAKAGALRDAPLDDLVVTVLKDLLRTTGVDPKEIGDVCFGSGLGPSSKRANEVRTALLLAGFPSSVPAYTVNRQCAAGLQSIADMAASIAAGYLDIGIAGGVESMSHSPMVWEGSENPRLEENPEAKDCLLPMGITSDNVASRYNVPRDLQDRLASESHAKAKKAQDSGIFAEEIAPVQTIQLDDNGQAHPVVIDRDDGIRPDFTFEKLSKLRGCFQRGGSTTVGNACQTTDGAAAVMLMRREEAERRGLKPLAALKSFAAVGVPPSVMGIGPAVAIPKALERAGLSKEDISVFEINEAFASQFAYCLRELDLPEEKVNPNGGAMALGHPIGATGARLTVTLLHELARRAANGKPQDKYGVVSMCVGSGMGAAAVFEAEPQGSEVAKAKTVDRRIVAPAPRRRRRAACAPAKGLNESLQGISALA</sequence>
<dbReference type="PANTHER" id="PTHR43853">
    <property type="entry name" value="3-KETOACYL-COA THIOLASE, PEROXISOMAL"/>
    <property type="match status" value="1"/>
</dbReference>